<dbReference type="Proteomes" id="UP000718630">
    <property type="component" value="Unassembled WGS sequence"/>
</dbReference>
<protein>
    <submittedName>
        <fullName evidence="6">Glycosyltransferase family 4 protein</fullName>
    </submittedName>
</protein>
<organism evidence="6 7">
    <name type="scientific">Schaalia georgiae</name>
    <dbReference type="NCBI Taxonomy" id="52768"/>
    <lineage>
        <taxon>Bacteria</taxon>
        <taxon>Bacillati</taxon>
        <taxon>Actinomycetota</taxon>
        <taxon>Actinomycetes</taxon>
        <taxon>Actinomycetales</taxon>
        <taxon>Actinomycetaceae</taxon>
        <taxon>Schaalia</taxon>
    </lineage>
</organism>
<evidence type="ECO:0000256" key="1">
    <source>
        <dbReference type="ARBA" id="ARBA00022676"/>
    </source>
</evidence>
<dbReference type="EMBL" id="JABZFZ010000405">
    <property type="protein sequence ID" value="MBF0940623.1"/>
    <property type="molecule type" value="Genomic_DNA"/>
</dbReference>
<dbReference type="PANTHER" id="PTHR45947:SF3">
    <property type="entry name" value="SULFOQUINOVOSYL TRANSFERASE SQD2"/>
    <property type="match status" value="1"/>
</dbReference>
<evidence type="ECO:0000259" key="5">
    <source>
        <dbReference type="Pfam" id="PF13439"/>
    </source>
</evidence>
<feature type="domain" description="Glycosyl transferase family 1" evidence="4">
    <location>
        <begin position="234"/>
        <end position="377"/>
    </location>
</feature>
<feature type="domain" description="Glycosyltransferase subfamily 4-like N-terminal" evidence="5">
    <location>
        <begin position="18"/>
        <end position="189"/>
    </location>
</feature>
<dbReference type="InterPro" id="IPR001296">
    <property type="entry name" value="Glyco_trans_1"/>
</dbReference>
<dbReference type="Pfam" id="PF13439">
    <property type="entry name" value="Glyco_transf_4"/>
    <property type="match status" value="1"/>
</dbReference>
<dbReference type="SUPFAM" id="SSF53756">
    <property type="entry name" value="UDP-Glycosyltransferase/glycogen phosphorylase"/>
    <property type="match status" value="1"/>
</dbReference>
<evidence type="ECO:0000256" key="2">
    <source>
        <dbReference type="ARBA" id="ARBA00022679"/>
    </source>
</evidence>
<keyword evidence="2" id="KW-0808">Transferase</keyword>
<evidence type="ECO:0000313" key="7">
    <source>
        <dbReference type="Proteomes" id="UP000718630"/>
    </source>
</evidence>
<accession>A0A929QY78</accession>
<feature type="region of interest" description="Disordered" evidence="3">
    <location>
        <begin position="204"/>
        <end position="228"/>
    </location>
</feature>
<gene>
    <name evidence="6" type="ORF">HXK03_07100</name>
</gene>
<name>A0A929QY78_9ACTO</name>
<dbReference type="CDD" id="cd03801">
    <property type="entry name" value="GT4_PimA-like"/>
    <property type="match status" value="1"/>
</dbReference>
<evidence type="ECO:0000313" key="6">
    <source>
        <dbReference type="EMBL" id="MBF0940623.1"/>
    </source>
</evidence>
<dbReference type="GO" id="GO:1901137">
    <property type="term" value="P:carbohydrate derivative biosynthetic process"/>
    <property type="evidence" value="ECO:0007669"/>
    <property type="project" value="UniProtKB-ARBA"/>
</dbReference>
<dbReference type="InterPro" id="IPR050194">
    <property type="entry name" value="Glycosyltransferase_grp1"/>
</dbReference>
<dbReference type="InterPro" id="IPR028098">
    <property type="entry name" value="Glyco_trans_4-like_N"/>
</dbReference>
<dbReference type="PANTHER" id="PTHR45947">
    <property type="entry name" value="SULFOQUINOVOSYL TRANSFERASE SQD2"/>
    <property type="match status" value="1"/>
</dbReference>
<proteinExistence type="predicted"/>
<dbReference type="Gene3D" id="3.40.50.2000">
    <property type="entry name" value="Glycogen Phosphorylase B"/>
    <property type="match status" value="2"/>
</dbReference>
<keyword evidence="1" id="KW-0328">Glycosyltransferase</keyword>
<reference evidence="6" key="1">
    <citation type="submission" date="2020-04" db="EMBL/GenBank/DDBJ databases">
        <title>Deep metagenomics examines the oral microbiome during advanced dental caries in children, revealing novel taxa and co-occurrences with host molecules.</title>
        <authorList>
            <person name="Baker J.L."/>
            <person name="Morton J.T."/>
            <person name="Dinis M."/>
            <person name="Alvarez R."/>
            <person name="Tran N.C."/>
            <person name="Knight R."/>
            <person name="Edlund A."/>
        </authorList>
    </citation>
    <scope>NUCLEOTIDE SEQUENCE</scope>
    <source>
        <strain evidence="6">JCVI_32_bin.64</strain>
    </source>
</reference>
<evidence type="ECO:0000259" key="4">
    <source>
        <dbReference type="Pfam" id="PF00534"/>
    </source>
</evidence>
<comment type="caution">
    <text evidence="6">The sequence shown here is derived from an EMBL/GenBank/DDBJ whole genome shotgun (WGS) entry which is preliminary data.</text>
</comment>
<sequence>MERTKIGIFMEFYLPYLGGIERYIDRLSAQLRHLGYDVFIVTSLFDESLPRFEERDGMRVYRLPTKGLFKQRYPFFKRDARFKETMARVEAEAADFYIVNTRFHLTSLLGARLAKRQGRPVALIEHGTAHMSVGSKVLDFFGGIYEHGLTHFVKRNVTSYYGVSKNCNKWLRHFRIEASGVWYNAVNPDDAAKADDRFEDRWPRSAEAEADVPSADGATEANGSSADGAPERAPIVISYAGRLIAEKGVVALLEAFTRVRDSHPELDLVLAVAGSGPIGDQLRAEYGDSAGVEFLGTLDFPAVMSLYRRTDVFVYPSLYPEGLPTSILEAGLMGCAVIATPRGGTEEVVIDPEHGWVVDGSSSAELADALTTALTEAVEDPGRRAACAAAVQRRVREVFTWQSVAREVSAVVEEAVSR</sequence>
<dbReference type="GO" id="GO:0016757">
    <property type="term" value="F:glycosyltransferase activity"/>
    <property type="evidence" value="ECO:0007669"/>
    <property type="project" value="UniProtKB-KW"/>
</dbReference>
<dbReference type="AlphaFoldDB" id="A0A929QY78"/>
<dbReference type="Pfam" id="PF00534">
    <property type="entry name" value="Glycos_transf_1"/>
    <property type="match status" value="1"/>
</dbReference>
<evidence type="ECO:0000256" key="3">
    <source>
        <dbReference type="SAM" id="MobiDB-lite"/>
    </source>
</evidence>